<feature type="binding site" evidence="9">
    <location>
        <position position="631"/>
    </location>
    <ligand>
        <name>ATP</name>
        <dbReference type="ChEBI" id="CHEBI:30616"/>
    </ligand>
</feature>
<dbReference type="Pfam" id="PF13603">
    <property type="entry name" value="tRNA-synt_1_2"/>
    <property type="match status" value="1"/>
</dbReference>
<dbReference type="InterPro" id="IPR001412">
    <property type="entry name" value="aa-tRNA-synth_I_CS"/>
</dbReference>
<evidence type="ECO:0000256" key="7">
    <source>
        <dbReference type="ARBA" id="ARBA00023146"/>
    </source>
</evidence>
<comment type="caution">
    <text evidence="15">The sequence shown here is derived from an EMBL/GenBank/DDBJ whole genome shotgun (WGS) entry which is preliminary data.</text>
</comment>
<feature type="domain" description="Aminoacyl-tRNA synthetase class Ia" evidence="11">
    <location>
        <begin position="627"/>
        <end position="666"/>
    </location>
</feature>
<dbReference type="PRINTS" id="PR00985">
    <property type="entry name" value="TRNASYNTHLEU"/>
</dbReference>
<evidence type="ECO:0000256" key="3">
    <source>
        <dbReference type="ARBA" id="ARBA00022598"/>
    </source>
</evidence>
<evidence type="ECO:0000259" key="13">
    <source>
        <dbReference type="Pfam" id="PF09334"/>
    </source>
</evidence>
<evidence type="ECO:0000313" key="15">
    <source>
        <dbReference type="EMBL" id="MDA5400981.1"/>
    </source>
</evidence>
<evidence type="ECO:0000256" key="8">
    <source>
        <dbReference type="ARBA" id="ARBA00047469"/>
    </source>
</evidence>
<accession>A0A9X3UQ67</accession>
<protein>
    <recommendedName>
        <fullName evidence="9">Leucine--tRNA ligase</fullName>
        <ecNumber evidence="9">6.1.1.4</ecNumber>
    </recommendedName>
    <alternativeName>
        <fullName evidence="9">Leucyl-tRNA synthetase</fullName>
        <shortName evidence="9">LeuRS</shortName>
    </alternativeName>
</protein>
<feature type="domain" description="Aminoacyl-tRNA synthetase class Ia" evidence="11">
    <location>
        <begin position="431"/>
        <end position="587"/>
    </location>
</feature>
<dbReference type="SUPFAM" id="SSF50677">
    <property type="entry name" value="ValRS/IleRS/LeuRS editing domain"/>
    <property type="match status" value="1"/>
</dbReference>
<evidence type="ECO:0000256" key="5">
    <source>
        <dbReference type="ARBA" id="ARBA00022840"/>
    </source>
</evidence>
<evidence type="ECO:0000313" key="16">
    <source>
        <dbReference type="Proteomes" id="UP001151234"/>
    </source>
</evidence>
<dbReference type="SUPFAM" id="SSF52374">
    <property type="entry name" value="Nucleotidylyl transferase"/>
    <property type="match status" value="1"/>
</dbReference>
<feature type="short sequence motif" description="'KMSKS' region" evidence="9">
    <location>
        <begin position="628"/>
        <end position="632"/>
    </location>
</feature>
<dbReference type="Gene3D" id="1.10.730.10">
    <property type="entry name" value="Isoleucyl-tRNA Synthetase, Domain 1"/>
    <property type="match status" value="2"/>
</dbReference>
<dbReference type="FunFam" id="1.10.730.10:FF:000002">
    <property type="entry name" value="Leucine--tRNA ligase"/>
    <property type="match status" value="1"/>
</dbReference>
<dbReference type="InterPro" id="IPR009008">
    <property type="entry name" value="Val/Leu/Ile-tRNA-synth_edit"/>
</dbReference>
<dbReference type="SUPFAM" id="SSF47323">
    <property type="entry name" value="Anticodon-binding domain of a subclass of class I aminoacyl-tRNA synthetases"/>
    <property type="match status" value="1"/>
</dbReference>
<comment type="catalytic activity">
    <reaction evidence="8 9">
        <text>tRNA(Leu) + L-leucine + ATP = L-leucyl-tRNA(Leu) + AMP + diphosphate</text>
        <dbReference type="Rhea" id="RHEA:11688"/>
        <dbReference type="Rhea" id="RHEA-COMP:9613"/>
        <dbReference type="Rhea" id="RHEA-COMP:9622"/>
        <dbReference type="ChEBI" id="CHEBI:30616"/>
        <dbReference type="ChEBI" id="CHEBI:33019"/>
        <dbReference type="ChEBI" id="CHEBI:57427"/>
        <dbReference type="ChEBI" id="CHEBI:78442"/>
        <dbReference type="ChEBI" id="CHEBI:78494"/>
        <dbReference type="ChEBI" id="CHEBI:456215"/>
        <dbReference type="EC" id="6.1.1.4"/>
    </reaction>
</comment>
<dbReference type="GO" id="GO:0005829">
    <property type="term" value="C:cytosol"/>
    <property type="evidence" value="ECO:0007669"/>
    <property type="project" value="TreeGrafter"/>
</dbReference>
<comment type="subcellular location">
    <subcellularLocation>
        <location evidence="9">Cytoplasm</location>
    </subcellularLocation>
</comment>
<evidence type="ECO:0000256" key="9">
    <source>
        <dbReference type="HAMAP-Rule" id="MF_00049"/>
    </source>
</evidence>
<organism evidence="15 16">
    <name type="scientific">Hoeflea prorocentri</name>
    <dbReference type="NCBI Taxonomy" id="1922333"/>
    <lineage>
        <taxon>Bacteria</taxon>
        <taxon>Pseudomonadati</taxon>
        <taxon>Pseudomonadota</taxon>
        <taxon>Alphaproteobacteria</taxon>
        <taxon>Hyphomicrobiales</taxon>
        <taxon>Rhizobiaceae</taxon>
        <taxon>Hoeflea</taxon>
    </lineage>
</organism>
<dbReference type="AlphaFoldDB" id="A0A9X3UQ67"/>
<proteinExistence type="inferred from homology"/>
<keyword evidence="2 9" id="KW-0963">Cytoplasm</keyword>
<dbReference type="PROSITE" id="PS00178">
    <property type="entry name" value="AA_TRNA_LIGASE_I"/>
    <property type="match status" value="1"/>
</dbReference>
<dbReference type="CDD" id="cd00812">
    <property type="entry name" value="LeuRS_core"/>
    <property type="match status" value="1"/>
</dbReference>
<dbReference type="Pfam" id="PF09334">
    <property type="entry name" value="tRNA-synt_1g"/>
    <property type="match status" value="1"/>
</dbReference>
<feature type="short sequence motif" description="'HIGH' region" evidence="9">
    <location>
        <begin position="43"/>
        <end position="53"/>
    </location>
</feature>
<keyword evidence="5 9" id="KW-0067">ATP-binding</keyword>
<dbReference type="Proteomes" id="UP001151234">
    <property type="component" value="Unassembled WGS sequence"/>
</dbReference>
<dbReference type="InterPro" id="IPR014729">
    <property type="entry name" value="Rossmann-like_a/b/a_fold"/>
</dbReference>
<dbReference type="InterPro" id="IPR013155">
    <property type="entry name" value="M/V/L/I-tRNA-synth_anticd-bd"/>
</dbReference>
<evidence type="ECO:0000256" key="4">
    <source>
        <dbReference type="ARBA" id="ARBA00022741"/>
    </source>
</evidence>
<evidence type="ECO:0000256" key="2">
    <source>
        <dbReference type="ARBA" id="ARBA00022490"/>
    </source>
</evidence>
<evidence type="ECO:0000259" key="14">
    <source>
        <dbReference type="Pfam" id="PF13603"/>
    </source>
</evidence>
<keyword evidence="3 9" id="KW-0436">Ligase</keyword>
<dbReference type="FunFam" id="3.40.50.620:FF:000003">
    <property type="entry name" value="Leucine--tRNA ligase"/>
    <property type="match status" value="1"/>
</dbReference>
<keyword evidence="4 9" id="KW-0547">Nucleotide-binding</keyword>
<keyword evidence="16" id="KW-1185">Reference proteome</keyword>
<dbReference type="Pfam" id="PF08264">
    <property type="entry name" value="Anticodon_1"/>
    <property type="match status" value="1"/>
</dbReference>
<feature type="domain" description="Methionyl/Leucyl tRNA synthetase" evidence="13">
    <location>
        <begin position="38"/>
        <end position="172"/>
    </location>
</feature>
<evidence type="ECO:0000259" key="11">
    <source>
        <dbReference type="Pfam" id="PF00133"/>
    </source>
</evidence>
<evidence type="ECO:0000256" key="10">
    <source>
        <dbReference type="RuleBase" id="RU363035"/>
    </source>
</evidence>
<dbReference type="RefSeq" id="WP_267992795.1">
    <property type="nucleotide sequence ID" value="NZ_JAPJZI010000001.1"/>
</dbReference>
<evidence type="ECO:0000256" key="6">
    <source>
        <dbReference type="ARBA" id="ARBA00022917"/>
    </source>
</evidence>
<comment type="similarity">
    <text evidence="1 9 10">Belongs to the class-I aminoacyl-tRNA synthetase family.</text>
</comment>
<dbReference type="Gene3D" id="3.90.740.10">
    <property type="entry name" value="Valyl/Leucyl/Isoleucyl-tRNA synthetase, editing domain"/>
    <property type="match status" value="1"/>
</dbReference>
<dbReference type="Gene3D" id="2.20.28.290">
    <property type="match status" value="1"/>
</dbReference>
<dbReference type="InterPro" id="IPR002302">
    <property type="entry name" value="Leu-tRNA-ligase"/>
</dbReference>
<feature type="domain" description="Methionyl/Valyl/Leucyl/Isoleucyl-tRNA synthetase anticodon-binding" evidence="12">
    <location>
        <begin position="709"/>
        <end position="834"/>
    </location>
</feature>
<dbReference type="GO" id="GO:0002161">
    <property type="term" value="F:aminoacyl-tRNA deacylase activity"/>
    <property type="evidence" value="ECO:0007669"/>
    <property type="project" value="InterPro"/>
</dbReference>
<reference evidence="15" key="1">
    <citation type="submission" date="2022-11" db="EMBL/GenBank/DDBJ databases">
        <title>Draft genome sequence of Hoeflea poritis E7-10 and Hoeflea prorocentri PM5-8, separated from scleractinian coral Porites lutea and marine dinoflagellate.</title>
        <authorList>
            <person name="Zhang G."/>
            <person name="Wei Q."/>
            <person name="Cai L."/>
        </authorList>
    </citation>
    <scope>NUCLEOTIDE SEQUENCE</scope>
    <source>
        <strain evidence="15">PM5-8</strain>
    </source>
</reference>
<dbReference type="InterPro" id="IPR009080">
    <property type="entry name" value="tRNAsynth_Ia_anticodon-bd"/>
</dbReference>
<dbReference type="GO" id="GO:0006429">
    <property type="term" value="P:leucyl-tRNA aminoacylation"/>
    <property type="evidence" value="ECO:0007669"/>
    <property type="project" value="UniProtKB-UniRule"/>
</dbReference>
<dbReference type="Gene3D" id="3.40.50.620">
    <property type="entry name" value="HUPs"/>
    <property type="match status" value="2"/>
</dbReference>
<dbReference type="HAMAP" id="MF_00049_B">
    <property type="entry name" value="Leu_tRNA_synth_B"/>
    <property type="match status" value="1"/>
</dbReference>
<dbReference type="PANTHER" id="PTHR43740:SF2">
    <property type="entry name" value="LEUCINE--TRNA LIGASE, MITOCHONDRIAL"/>
    <property type="match status" value="1"/>
</dbReference>
<dbReference type="Pfam" id="PF00133">
    <property type="entry name" value="tRNA-synt_1"/>
    <property type="match status" value="2"/>
</dbReference>
<dbReference type="Gene3D" id="3.10.20.590">
    <property type="match status" value="1"/>
</dbReference>
<dbReference type="GO" id="GO:0004823">
    <property type="term" value="F:leucine-tRNA ligase activity"/>
    <property type="evidence" value="ECO:0007669"/>
    <property type="project" value="UniProtKB-UniRule"/>
</dbReference>
<keyword evidence="6 9" id="KW-0648">Protein biosynthesis</keyword>
<dbReference type="PANTHER" id="PTHR43740">
    <property type="entry name" value="LEUCYL-TRNA SYNTHETASE"/>
    <property type="match status" value="1"/>
</dbReference>
<evidence type="ECO:0000256" key="1">
    <source>
        <dbReference type="ARBA" id="ARBA00005594"/>
    </source>
</evidence>
<dbReference type="EMBL" id="JAPJZI010000001">
    <property type="protein sequence ID" value="MDA5400981.1"/>
    <property type="molecule type" value="Genomic_DNA"/>
</dbReference>
<dbReference type="EC" id="6.1.1.4" evidence="9"/>
<gene>
    <name evidence="9 15" type="primary">leuS</name>
    <name evidence="15" type="ORF">OQ273_20575</name>
</gene>
<dbReference type="InterPro" id="IPR025709">
    <property type="entry name" value="Leu_tRNA-synth_edit"/>
</dbReference>
<dbReference type="InterPro" id="IPR002300">
    <property type="entry name" value="aa-tRNA-synth_Ia"/>
</dbReference>
<evidence type="ECO:0000259" key="12">
    <source>
        <dbReference type="Pfam" id="PF08264"/>
    </source>
</evidence>
<dbReference type="NCBIfam" id="TIGR00396">
    <property type="entry name" value="leuS_bact"/>
    <property type="match status" value="1"/>
</dbReference>
<dbReference type="CDD" id="cd07958">
    <property type="entry name" value="Anticodon_Ia_Leu_BEm"/>
    <property type="match status" value="1"/>
</dbReference>
<sequence length="872" mass="97568">MAIERYNPREAEPRWRKIWDERKLFEADNDDPRPKYYVLEMFPYPSGRIHIGHVRNYAMGDVIARYKRACGYNVLHPMGWDAFGMPAENAAMQNKVHPRDWTYQNIDIMRAQLKSMGLSLDWSREFATCDVDYYHHQQQLFLDFLEHDLVYRKQSKVNWDPVDQTVLANEQVVDGRGWRSGALVEQRELTQWFFKITDFSQELLEALNDLDQWPEKVRLMQKNWIGRSEGLHMGWQIVSETAPAGETVLEVYTTRPDTLFGASFMAIAADHPLAVKAAEDNADLAAFCDQCRRMGTSVAALETAEKQGFDTGIKVRHPFDPDWLLPVYVANFVLMDYGTGAIFGCPSGDQRDLDFANKYGLPVTAVVMPDDADAATFQITEEAYVGDGVMINSRFLDGMSPGDAFDEVANRLESIELDGKPQARRETNYRLRDWGISRQRYWGCPIPVIHCDSCGVVPVPRSDLPVELPDDIDFEKPGNPLDRHPSWRSVACPKCGADARRETDTMDTFVDSSWYFARFTAPKSPEPTEAAAADSWLPVDQYIGGIEHAILHLLYSRFFTRAMRIAGHVGIKEPFKGLFTQGMVVHETYKGDEGWLMPADVRVEETEGDRRAYRLDNGDEVTIGSIEKMSKSKKNVVDPDDIIDSCGADAARFFMLSDSPPERDVIWTEAGVDGAHRFVQRVWRLLGEAAPALKSAHAAPAKQGEAAEISKAAHKALKAVGEDLDKLAFNKAIARMHELVNTLAAPLSSVAGGRADAATLAAVRDAVDILIRIMAPMTPHLCEECNTLLGGNSLIAQSQWPQFDKELVVDDQITLPVQINGKKRGDLTIARDADQVAVETAVLELAVVQAALNGNAPRKIIVVPQRIVNVVL</sequence>
<name>A0A9X3UQ67_9HYPH</name>
<dbReference type="GO" id="GO:0005524">
    <property type="term" value="F:ATP binding"/>
    <property type="evidence" value="ECO:0007669"/>
    <property type="project" value="UniProtKB-UniRule"/>
</dbReference>
<feature type="domain" description="Leucyl-tRNA synthetase editing" evidence="14">
    <location>
        <begin position="222"/>
        <end position="412"/>
    </location>
</feature>
<keyword evidence="7 9" id="KW-0030">Aminoacyl-tRNA synthetase</keyword>
<dbReference type="InterPro" id="IPR015413">
    <property type="entry name" value="Methionyl/Leucyl_tRNA_Synth"/>
</dbReference>